<proteinExistence type="predicted"/>
<dbReference type="SUPFAM" id="SSF143880">
    <property type="entry name" value="NE0471 N-terminal domain-like"/>
    <property type="match status" value="1"/>
</dbReference>
<dbReference type="InterPro" id="IPR036782">
    <property type="entry name" value="NE0471-like_N"/>
</dbReference>
<evidence type="ECO:0000313" key="1">
    <source>
        <dbReference type="EMBL" id="GAJ00570.1"/>
    </source>
</evidence>
<dbReference type="Gene3D" id="3.30.2020.10">
    <property type="entry name" value="NE0471-like N-terminal domain"/>
    <property type="match status" value="1"/>
</dbReference>
<feature type="non-terminal residue" evidence="1">
    <location>
        <position position="1"/>
    </location>
</feature>
<organism evidence="1">
    <name type="scientific">marine sediment metagenome</name>
    <dbReference type="NCBI Taxonomy" id="412755"/>
    <lineage>
        <taxon>unclassified sequences</taxon>
        <taxon>metagenomes</taxon>
        <taxon>ecological metagenomes</taxon>
    </lineage>
</organism>
<gene>
    <name evidence="1" type="ORF">S12H4_31796</name>
</gene>
<sequence length="60" mass="7121">EEGVFDVKPYLDKGVFKELKNLNFFNSVKPFMGTIQWKNGQDFCPDTLYIESRRLTRRCT</sequence>
<dbReference type="EMBL" id="BARW01018588">
    <property type="protein sequence ID" value="GAJ00570.1"/>
    <property type="molecule type" value="Genomic_DNA"/>
</dbReference>
<comment type="caution">
    <text evidence="1">The sequence shown here is derived from an EMBL/GenBank/DDBJ whole genome shotgun (WGS) entry which is preliminary data.</text>
</comment>
<evidence type="ECO:0008006" key="2">
    <source>
        <dbReference type="Google" id="ProtNLM"/>
    </source>
</evidence>
<dbReference type="AlphaFoldDB" id="X1V6U8"/>
<reference evidence="1" key="1">
    <citation type="journal article" date="2014" name="Front. Microbiol.">
        <title>High frequency of phylogenetically diverse reductive dehalogenase-homologous genes in deep subseafloor sedimentary metagenomes.</title>
        <authorList>
            <person name="Kawai M."/>
            <person name="Futagami T."/>
            <person name="Toyoda A."/>
            <person name="Takaki Y."/>
            <person name="Nishi S."/>
            <person name="Hori S."/>
            <person name="Arai W."/>
            <person name="Tsubouchi T."/>
            <person name="Morono Y."/>
            <person name="Uchiyama I."/>
            <person name="Ito T."/>
            <person name="Fujiyama A."/>
            <person name="Inagaki F."/>
            <person name="Takami H."/>
        </authorList>
    </citation>
    <scope>NUCLEOTIDE SEQUENCE</scope>
    <source>
        <strain evidence="1">Expedition CK06-06</strain>
    </source>
</reference>
<accession>X1V6U8</accession>
<protein>
    <recommendedName>
        <fullName evidence="2">DUF2442 domain-containing protein</fullName>
    </recommendedName>
</protein>
<name>X1V6U8_9ZZZZ</name>
<dbReference type="InterPro" id="IPR018841">
    <property type="entry name" value="DUF2442"/>
</dbReference>
<dbReference type="Pfam" id="PF10387">
    <property type="entry name" value="DUF2442"/>
    <property type="match status" value="1"/>
</dbReference>